<evidence type="ECO:0000313" key="3">
    <source>
        <dbReference type="Proteomes" id="UP001232245"/>
    </source>
</evidence>
<keyword evidence="3" id="KW-1185">Reference proteome</keyword>
<dbReference type="InterPro" id="IPR025571">
    <property type="entry name" value="YqfQ"/>
</dbReference>
<evidence type="ECO:0008006" key="4">
    <source>
        <dbReference type="Google" id="ProtNLM"/>
    </source>
</evidence>
<dbReference type="Proteomes" id="UP001232245">
    <property type="component" value="Unassembled WGS sequence"/>
</dbReference>
<accession>A0ABT9YXY0</accession>
<name>A0ABT9YXY0_9BACI</name>
<evidence type="ECO:0000256" key="1">
    <source>
        <dbReference type="SAM" id="MobiDB-lite"/>
    </source>
</evidence>
<organism evidence="2 3">
    <name type="scientific">Metabacillus niabensis</name>
    <dbReference type="NCBI Taxonomy" id="324854"/>
    <lineage>
        <taxon>Bacteria</taxon>
        <taxon>Bacillati</taxon>
        <taxon>Bacillota</taxon>
        <taxon>Bacilli</taxon>
        <taxon>Bacillales</taxon>
        <taxon>Bacillaceae</taxon>
        <taxon>Metabacillus</taxon>
    </lineage>
</organism>
<feature type="region of interest" description="Disordered" evidence="1">
    <location>
        <begin position="1"/>
        <end position="21"/>
    </location>
</feature>
<feature type="compositionally biased region" description="Basic and acidic residues" evidence="1">
    <location>
        <begin position="172"/>
        <end position="186"/>
    </location>
</feature>
<protein>
    <recommendedName>
        <fullName evidence="4">YqfQ-like protein</fullName>
    </recommendedName>
</protein>
<evidence type="ECO:0000313" key="2">
    <source>
        <dbReference type="EMBL" id="MDQ0224845.1"/>
    </source>
</evidence>
<gene>
    <name evidence="2" type="ORF">J2S02_001174</name>
</gene>
<dbReference type="Pfam" id="PF14181">
    <property type="entry name" value="YqfQ"/>
    <property type="match status" value="1"/>
</dbReference>
<feature type="region of interest" description="Disordered" evidence="1">
    <location>
        <begin position="141"/>
        <end position="226"/>
    </location>
</feature>
<proteinExistence type="predicted"/>
<sequence>MFQNRPMPPMNTRGFYPPQPRQMPIMRQPTLPIMRGGQFAPQAAARGGGLKGILSRIIPGNQAVGPVNPQGLIQGVTTATRSGAPGILQGLTNPSNISSMLGNVQKVLGMAQQVTPMVQQYGPLIKNLPAMIKIYRELNSEDTSTEANNEKEIENEIENENGNSNETIQSSDTKHSEVQQQKSEKVKSKKSTKKQSPLNEEKESESSPVRKKATSQPKSSKPKMYI</sequence>
<comment type="caution">
    <text evidence="2">The sequence shown here is derived from an EMBL/GenBank/DDBJ whole genome shotgun (WGS) entry which is preliminary data.</text>
</comment>
<reference evidence="2 3" key="1">
    <citation type="submission" date="2023-07" db="EMBL/GenBank/DDBJ databases">
        <title>Genomic Encyclopedia of Type Strains, Phase IV (KMG-IV): sequencing the most valuable type-strain genomes for metagenomic binning, comparative biology and taxonomic classification.</title>
        <authorList>
            <person name="Goeker M."/>
        </authorList>
    </citation>
    <scope>NUCLEOTIDE SEQUENCE [LARGE SCALE GENOMIC DNA]</scope>
    <source>
        <strain evidence="2 3">DSM 17723</strain>
    </source>
</reference>
<dbReference type="RefSeq" id="WP_307190586.1">
    <property type="nucleotide sequence ID" value="NZ_JAUSTZ010000002.1"/>
</dbReference>
<dbReference type="EMBL" id="JAUSTZ010000002">
    <property type="protein sequence ID" value="MDQ0224845.1"/>
    <property type="molecule type" value="Genomic_DNA"/>
</dbReference>